<evidence type="ECO:0000259" key="2">
    <source>
        <dbReference type="Pfam" id="PF00248"/>
    </source>
</evidence>
<dbReference type="PANTHER" id="PTHR43625:SF78">
    <property type="entry name" value="PYRIDOXAL REDUCTASE-RELATED"/>
    <property type="match status" value="1"/>
</dbReference>
<dbReference type="eggNOG" id="KOG1575">
    <property type="taxonomic scope" value="Eukaryota"/>
</dbReference>
<dbReference type="RefSeq" id="XP_014570100.1">
    <property type="nucleotide sequence ID" value="XM_014714614.1"/>
</dbReference>
<dbReference type="FunCoup" id="G7DYE0">
    <property type="interactions" value="227"/>
</dbReference>
<proteinExistence type="predicted"/>
<dbReference type="AlphaFoldDB" id="G7DYE0"/>
<dbReference type="InterPro" id="IPR050791">
    <property type="entry name" value="Aldo-Keto_reductase"/>
</dbReference>
<dbReference type="Proteomes" id="UP000009131">
    <property type="component" value="Unassembled WGS sequence"/>
</dbReference>
<dbReference type="OMA" id="PSVENCV"/>
<evidence type="ECO:0000313" key="4">
    <source>
        <dbReference type="Proteomes" id="UP000009131"/>
    </source>
</evidence>
<dbReference type="CDD" id="cd19077">
    <property type="entry name" value="AKR_AKR8A1-2"/>
    <property type="match status" value="1"/>
</dbReference>
<comment type="caution">
    <text evidence="3">The sequence shown here is derived from an EMBL/GenBank/DDBJ whole genome shotgun (WGS) entry which is preliminary data.</text>
</comment>
<dbReference type="STRING" id="764103.G7DYE0"/>
<protein>
    <recommendedName>
        <fullName evidence="2">NADP-dependent oxidoreductase domain-containing protein</fullName>
    </recommendedName>
</protein>
<feature type="domain" description="NADP-dependent oxidoreductase" evidence="2">
    <location>
        <begin position="15"/>
        <end position="310"/>
    </location>
</feature>
<dbReference type="PANTHER" id="PTHR43625">
    <property type="entry name" value="AFLATOXIN B1 ALDEHYDE REDUCTASE"/>
    <property type="match status" value="1"/>
</dbReference>
<accession>G7DYE0</accession>
<name>G7DYE0_MIXOS</name>
<dbReference type="EMBL" id="BABT02000062">
    <property type="protein sequence ID" value="GAA95600.1"/>
    <property type="molecule type" value="Genomic_DNA"/>
</dbReference>
<dbReference type="GO" id="GO:0016491">
    <property type="term" value="F:oxidoreductase activity"/>
    <property type="evidence" value="ECO:0007669"/>
    <property type="project" value="UniProtKB-KW"/>
</dbReference>
<reference evidence="3 4" key="2">
    <citation type="journal article" date="2012" name="Open Biol.">
        <title>Characteristics of nucleosomes and linker DNA regions on the genome of the basidiomycete Mixia osmundae revealed by mono- and dinucleosome mapping.</title>
        <authorList>
            <person name="Nishida H."/>
            <person name="Kondo S."/>
            <person name="Matsumoto T."/>
            <person name="Suzuki Y."/>
            <person name="Yoshikawa H."/>
            <person name="Taylor T.D."/>
            <person name="Sugiyama J."/>
        </authorList>
    </citation>
    <scope>NUCLEOTIDE SEQUENCE [LARGE SCALE GENOMIC DNA]</scope>
    <source>
        <strain evidence="4">CBS 9802 / IAM 14324 / JCM 22182 / KY 12970</strain>
    </source>
</reference>
<dbReference type="OrthoDB" id="37537at2759"/>
<dbReference type="InterPro" id="IPR036812">
    <property type="entry name" value="NAD(P)_OxRdtase_dom_sf"/>
</dbReference>
<organism evidence="3 4">
    <name type="scientific">Mixia osmundae (strain CBS 9802 / IAM 14324 / JCM 22182 / KY 12970)</name>
    <dbReference type="NCBI Taxonomy" id="764103"/>
    <lineage>
        <taxon>Eukaryota</taxon>
        <taxon>Fungi</taxon>
        <taxon>Dikarya</taxon>
        <taxon>Basidiomycota</taxon>
        <taxon>Pucciniomycotina</taxon>
        <taxon>Mixiomycetes</taxon>
        <taxon>Mixiales</taxon>
        <taxon>Mixiaceae</taxon>
        <taxon>Mixia</taxon>
    </lineage>
</organism>
<dbReference type="Gene3D" id="3.20.20.100">
    <property type="entry name" value="NADP-dependent oxidoreductase domain"/>
    <property type="match status" value="1"/>
</dbReference>
<keyword evidence="4" id="KW-1185">Reference proteome</keyword>
<dbReference type="InterPro" id="IPR023210">
    <property type="entry name" value="NADP_OxRdtase_dom"/>
</dbReference>
<dbReference type="InParanoid" id="G7DYE0"/>
<evidence type="ECO:0000313" key="3">
    <source>
        <dbReference type="EMBL" id="GAA95600.1"/>
    </source>
</evidence>
<keyword evidence="1" id="KW-0560">Oxidoreductase</keyword>
<dbReference type="Pfam" id="PF00248">
    <property type="entry name" value="Aldo_ket_red"/>
    <property type="match status" value="1"/>
</dbReference>
<gene>
    <name evidence="3" type="primary">Mo02256</name>
    <name evidence="3" type="ORF">E5Q_02256</name>
</gene>
<dbReference type="SUPFAM" id="SSF51430">
    <property type="entry name" value="NAD(P)-linked oxidoreductase"/>
    <property type="match status" value="1"/>
</dbReference>
<dbReference type="GO" id="GO:0005737">
    <property type="term" value="C:cytoplasm"/>
    <property type="evidence" value="ECO:0007669"/>
    <property type="project" value="TreeGrafter"/>
</dbReference>
<sequence>MGIDLGPPFGDVGSIGFGTMGLTWRGTPATDEESFPVIKKAIDAGLKYLNAGVFYGPPDDIHANLKMLGRFFDKYPEYVSKSFISVKGGLNGMKPDSSDSRLRQDIELSNKLLGKAHVNLFECARVDQSRPIEETMKALSDLVKEGLIDYIGLSECKAETIRRAHAVHPVAVVEVEFSPWEMTIIDNGVLSTCEELGIPIAPYSPLGKGMLGGRIKSLKDIPAGDVRLHQDRFANEDIFSKNLKLAQTFADLAKSLKLAPATLALAWAKTRYDKLLPLPGTTRVEAVEELAAAANVNFDPEDLKKINQSIENAQPHGERYMAAARGSLWG</sequence>
<dbReference type="HOGENOM" id="CLU_023205_2_1_1"/>
<reference evidence="3 4" key="1">
    <citation type="journal article" date="2011" name="J. Gen. Appl. Microbiol.">
        <title>Draft genome sequencing of the enigmatic basidiomycete Mixia osmundae.</title>
        <authorList>
            <person name="Nishida H."/>
            <person name="Nagatsuka Y."/>
            <person name="Sugiyama J."/>
        </authorList>
    </citation>
    <scope>NUCLEOTIDE SEQUENCE [LARGE SCALE GENOMIC DNA]</scope>
    <source>
        <strain evidence="4">CBS 9802 / IAM 14324 / JCM 22182 / KY 12970</strain>
    </source>
</reference>
<evidence type="ECO:0000256" key="1">
    <source>
        <dbReference type="ARBA" id="ARBA00023002"/>
    </source>
</evidence>